<feature type="compositionally biased region" description="Basic and acidic residues" evidence="1">
    <location>
        <begin position="422"/>
        <end position="436"/>
    </location>
</feature>
<dbReference type="Proteomes" id="UP000824890">
    <property type="component" value="Unassembled WGS sequence"/>
</dbReference>
<feature type="region of interest" description="Disordered" evidence="1">
    <location>
        <begin position="93"/>
        <end position="113"/>
    </location>
</feature>
<name>A0ABQ8CKJ9_BRANA</name>
<dbReference type="PANTHER" id="PTHR35707">
    <property type="entry name" value="OS06G0608100 PROTEIN"/>
    <property type="match status" value="1"/>
</dbReference>
<dbReference type="Pfam" id="PF18210">
    <property type="entry name" value="Knl1_RWD_C"/>
    <property type="match status" value="1"/>
</dbReference>
<feature type="compositionally biased region" description="Low complexity" evidence="1">
    <location>
        <begin position="98"/>
        <end position="113"/>
    </location>
</feature>
<feature type="region of interest" description="Disordered" evidence="1">
    <location>
        <begin position="535"/>
        <end position="564"/>
    </location>
</feature>
<feature type="compositionally biased region" description="Polar residues" evidence="1">
    <location>
        <begin position="407"/>
        <end position="420"/>
    </location>
</feature>
<gene>
    <name evidence="3" type="ORF">HID58_025221</name>
</gene>
<reference evidence="3 4" key="1">
    <citation type="submission" date="2021-05" db="EMBL/GenBank/DDBJ databases">
        <title>Genome Assembly of Synthetic Allotetraploid Brassica napus Reveals Homoeologous Exchanges between Subgenomes.</title>
        <authorList>
            <person name="Davis J.T."/>
        </authorList>
    </citation>
    <scope>NUCLEOTIDE SEQUENCE [LARGE SCALE GENOMIC DNA]</scope>
    <source>
        <strain evidence="4">cv. Da-Ae</strain>
        <tissue evidence="3">Seedling</tissue>
    </source>
</reference>
<sequence>MASEDPMNNTAGTDDETIAQRRKRLRRVSFADREITSVHIFKRDEDYETPPSPSASKPRNVETSESEDKVIRFFGELADSEDTEGDEPVEKLFLRPKSSPSSGGSTIASATTTDDGKAPFDFEFYFKNMNLEIEIDFVFSESEDSFFGPVSSHFINPGRLSDATISEDHHDMTMDSTAFSMHFRSLVMSESGDLSSHRVPVEVEEKTPTQVTFRSDDTGSAMVLTYPKKLFPKSPVPVDKGSGGGDSNDMSLVGDDSRKYDYGHITPALAALLGDESKEPVPASPDNSVEARSPVPEFSLFPQNGSIPVGINSTDACQMLSPCASGIHPRMELQESGRESAYFIGRMQQSSLSCVTPSPQQLGSFVSRETLALVESLSTIQKSKSRLGLIPPSPASALSQRIKKSKLQLSGRRSATTPSTIGREDTGVRPETRKDIPITNLDDLLSTHDNRKPVSENHGAPDQLSCGALSPVVDSSDVFTFLNPEGISNSKIEGSLLKEQERNQTASTPDKFVSSLAKSSDATTSALNNCVTLQDQEQKSKAIGNPETEDGRLAKDSVSNPSLNTLSDHMDSLLVESSAILSETGFLNRSAQQNDEDSVLNKNKKGTNNIRAAHCETEVISTEDCPVLVTQDRPGTAGSSPLDRSRNEASHAKGPSRLKRKARDGDPAAKSCSPKVRQNTQDISNPVMDHPDGDDVSNCRVVLEQVNWVEVSTVDNLIPGKVSEEINQMFAPLANKLNSRQVCKLEDMLTYLKKVHLCEMLCLQIKSQKVCNDLTDAKTKRRAESRSLLCKLAYEKANLELLHLKQEIMMKKSQVVTTGLQTSETLRLNCAKLLRQHGSNPTGLLTAVQPHEATTSKVAEKTQEIEELDSKIKTLIKCFPACDKITGEPAYTDAVMIAEDELKKKMSCRLIRQDILVWKVDSLGEKNDCQSIVLNYGGLIHQRLTLKPGHASCVIISNNLSDAFIKHLPDMNVSTAFNSLFNAEYSREYVGTSTLLEITQKTSLVVHNLLNVAEELQLARMEIPNLVQGQFESPSAEQLYLQISFVDCKSLRKAIITLDMACLTHGMYPDDIIPGEVSGTETDGVASKQLMKEIESAVDGVGVGYPRILRLCRCVSKLLQSQSRR</sequence>
<organism evidence="3 4">
    <name type="scientific">Brassica napus</name>
    <name type="common">Rape</name>
    <dbReference type="NCBI Taxonomy" id="3708"/>
    <lineage>
        <taxon>Eukaryota</taxon>
        <taxon>Viridiplantae</taxon>
        <taxon>Streptophyta</taxon>
        <taxon>Embryophyta</taxon>
        <taxon>Tracheophyta</taxon>
        <taxon>Spermatophyta</taxon>
        <taxon>Magnoliopsida</taxon>
        <taxon>eudicotyledons</taxon>
        <taxon>Gunneridae</taxon>
        <taxon>Pentapetalae</taxon>
        <taxon>rosids</taxon>
        <taxon>malvids</taxon>
        <taxon>Brassicales</taxon>
        <taxon>Brassicaceae</taxon>
        <taxon>Brassiceae</taxon>
        <taxon>Brassica</taxon>
    </lineage>
</organism>
<dbReference type="InterPro" id="IPR040850">
    <property type="entry name" value="Knl1_RWD_C"/>
</dbReference>
<accession>A0ABQ8CKJ9</accession>
<feature type="compositionally biased region" description="Polar residues" evidence="1">
    <location>
        <begin position="1"/>
        <end position="12"/>
    </location>
</feature>
<feature type="region of interest" description="Disordered" evidence="1">
    <location>
        <begin position="626"/>
        <end position="691"/>
    </location>
</feature>
<dbReference type="PANTHER" id="PTHR35707:SF1">
    <property type="entry name" value="SPC7 KINETOCHORE PROTEIN DOMAIN-CONTAINING PROTEIN"/>
    <property type="match status" value="1"/>
</dbReference>
<comment type="caution">
    <text evidence="3">The sequence shown here is derived from an EMBL/GenBank/DDBJ whole genome shotgun (WGS) entry which is preliminary data.</text>
</comment>
<dbReference type="EMBL" id="JAGKQM010000007">
    <property type="protein sequence ID" value="KAH0917561.1"/>
    <property type="molecule type" value="Genomic_DNA"/>
</dbReference>
<feature type="region of interest" description="Disordered" evidence="1">
    <location>
        <begin position="40"/>
        <end position="68"/>
    </location>
</feature>
<feature type="region of interest" description="Disordered" evidence="1">
    <location>
        <begin position="384"/>
        <end position="463"/>
    </location>
</feature>
<protein>
    <recommendedName>
        <fullName evidence="2">Knl1 C-terminal RWD domain-containing protein</fullName>
    </recommendedName>
</protein>
<evidence type="ECO:0000259" key="2">
    <source>
        <dbReference type="Pfam" id="PF18210"/>
    </source>
</evidence>
<evidence type="ECO:0000313" key="4">
    <source>
        <dbReference type="Proteomes" id="UP000824890"/>
    </source>
</evidence>
<feature type="compositionally biased region" description="Basic and acidic residues" evidence="1">
    <location>
        <begin position="445"/>
        <end position="455"/>
    </location>
</feature>
<feature type="domain" description="Knl1 C-terminal RWD" evidence="2">
    <location>
        <begin position="860"/>
        <end position="1012"/>
    </location>
</feature>
<evidence type="ECO:0000313" key="3">
    <source>
        <dbReference type="EMBL" id="KAH0917561.1"/>
    </source>
</evidence>
<feature type="region of interest" description="Disordered" evidence="1">
    <location>
        <begin position="1"/>
        <end position="20"/>
    </location>
</feature>
<feature type="compositionally biased region" description="Basic and acidic residues" evidence="1">
    <location>
        <begin position="59"/>
        <end position="68"/>
    </location>
</feature>
<keyword evidence="4" id="KW-1185">Reference proteome</keyword>
<proteinExistence type="predicted"/>
<feature type="region of interest" description="Disordered" evidence="1">
    <location>
        <begin position="499"/>
        <end position="519"/>
    </location>
</feature>
<evidence type="ECO:0000256" key="1">
    <source>
        <dbReference type="SAM" id="MobiDB-lite"/>
    </source>
</evidence>